<dbReference type="PANTHER" id="PTHR11727:SF7">
    <property type="entry name" value="DIMETHYLADENOSINE TRANSFERASE-RELATED"/>
    <property type="match status" value="1"/>
</dbReference>
<comment type="caution">
    <text evidence="10">The sequence shown here is derived from an EMBL/GenBank/DDBJ whole genome shotgun (WGS) entry which is preliminary data.</text>
</comment>
<dbReference type="Gene3D" id="1.10.8.100">
    <property type="entry name" value="Ribosomal RNA adenine dimethylase-like, domain 2"/>
    <property type="match status" value="1"/>
</dbReference>
<reference evidence="10 11" key="1">
    <citation type="journal article" date="2012" name="J. Bacteriol.">
        <title>Genome Sequence of the Alkane-Degrading Bacterium Alcanivorax hongdengensis Type Strain A-11-3.</title>
        <authorList>
            <person name="Lai Q."/>
            <person name="Shao Z."/>
        </authorList>
    </citation>
    <scope>NUCLEOTIDE SEQUENCE [LARGE SCALE GENOMIC DNA]</scope>
    <source>
        <strain evidence="10 11">A-11-3</strain>
    </source>
</reference>
<dbReference type="Gene3D" id="3.40.50.150">
    <property type="entry name" value="Vaccinia Virus protein VP39"/>
    <property type="match status" value="1"/>
</dbReference>
<dbReference type="FunFam" id="1.10.8.100:FF:000001">
    <property type="entry name" value="Ribosomal RNA small subunit methyltransferase A"/>
    <property type="match status" value="1"/>
</dbReference>
<evidence type="ECO:0000256" key="6">
    <source>
        <dbReference type="ARBA" id="ARBA00022884"/>
    </source>
</evidence>
<evidence type="ECO:0000256" key="7">
    <source>
        <dbReference type="HAMAP-Rule" id="MF_00607"/>
    </source>
</evidence>
<dbReference type="GO" id="GO:0003723">
    <property type="term" value="F:RNA binding"/>
    <property type="evidence" value="ECO:0007669"/>
    <property type="project" value="UniProtKB-UniRule"/>
</dbReference>
<dbReference type="GO" id="GO:0005829">
    <property type="term" value="C:cytosol"/>
    <property type="evidence" value="ECO:0007669"/>
    <property type="project" value="TreeGrafter"/>
</dbReference>
<feature type="binding site" evidence="7 8">
    <location>
        <position position="15"/>
    </location>
    <ligand>
        <name>S-adenosyl-L-methionine</name>
        <dbReference type="ChEBI" id="CHEBI:59789"/>
    </ligand>
</feature>
<dbReference type="PROSITE" id="PS51689">
    <property type="entry name" value="SAM_RNA_A_N6_MT"/>
    <property type="match status" value="1"/>
</dbReference>
<dbReference type="OrthoDB" id="9814755at2"/>
<dbReference type="STRING" id="1177179.A11A3_07463"/>
<dbReference type="EMBL" id="AMRJ01000009">
    <property type="protein sequence ID" value="EKF74639.1"/>
    <property type="molecule type" value="Genomic_DNA"/>
</dbReference>
<dbReference type="HAMAP" id="MF_00607">
    <property type="entry name" value="16SrRNA_methyltr_A"/>
    <property type="match status" value="1"/>
</dbReference>
<dbReference type="InterPro" id="IPR029063">
    <property type="entry name" value="SAM-dependent_MTases_sf"/>
</dbReference>
<evidence type="ECO:0000313" key="10">
    <source>
        <dbReference type="EMBL" id="EKF74639.1"/>
    </source>
</evidence>
<keyword evidence="4 7" id="KW-0808">Transferase</keyword>
<feature type="binding site" evidence="7 8">
    <location>
        <position position="13"/>
    </location>
    <ligand>
        <name>S-adenosyl-L-methionine</name>
        <dbReference type="ChEBI" id="CHEBI:59789"/>
    </ligand>
</feature>
<keyword evidence="6 7" id="KW-0694">RNA-binding</keyword>
<dbReference type="Proteomes" id="UP000010164">
    <property type="component" value="Unassembled WGS sequence"/>
</dbReference>
<evidence type="ECO:0000256" key="5">
    <source>
        <dbReference type="ARBA" id="ARBA00022691"/>
    </source>
</evidence>
<organism evidence="10 11">
    <name type="scientific">Alcanivorax hongdengensis A-11-3</name>
    <dbReference type="NCBI Taxonomy" id="1177179"/>
    <lineage>
        <taxon>Bacteria</taxon>
        <taxon>Pseudomonadati</taxon>
        <taxon>Pseudomonadota</taxon>
        <taxon>Gammaproteobacteria</taxon>
        <taxon>Oceanospirillales</taxon>
        <taxon>Alcanivoracaceae</taxon>
        <taxon>Alcanivorax</taxon>
    </lineage>
</organism>
<dbReference type="InterPro" id="IPR011530">
    <property type="entry name" value="rRNA_adenine_dimethylase"/>
</dbReference>
<evidence type="ECO:0000256" key="4">
    <source>
        <dbReference type="ARBA" id="ARBA00022679"/>
    </source>
</evidence>
<dbReference type="GO" id="GO:0052908">
    <property type="term" value="F:16S rRNA (adenine(1518)-N(6)/adenine(1519)-N(6))-dimethyltransferase activity"/>
    <property type="evidence" value="ECO:0007669"/>
    <property type="project" value="UniProtKB-EC"/>
</dbReference>
<evidence type="ECO:0000259" key="9">
    <source>
        <dbReference type="SMART" id="SM00650"/>
    </source>
</evidence>
<dbReference type="EC" id="2.1.1.182" evidence="7"/>
<comment type="similarity">
    <text evidence="7">Belongs to the class I-like SAM-binding methyltransferase superfamily. rRNA adenine N(6)-methyltransferase family. RsmA subfamily.</text>
</comment>
<proteinExistence type="inferred from homology"/>
<dbReference type="PATRIC" id="fig|1177179.3.peg.1499"/>
<name>L0WCB2_9GAMM</name>
<gene>
    <name evidence="7" type="primary">rsmA</name>
    <name evidence="7" type="synonym">ksgA</name>
    <name evidence="10" type="ORF">A11A3_07463</name>
</gene>
<dbReference type="AlphaFoldDB" id="L0WCB2"/>
<comment type="subcellular location">
    <subcellularLocation>
        <location evidence="7">Cytoplasm</location>
    </subcellularLocation>
</comment>
<dbReference type="PANTHER" id="PTHR11727">
    <property type="entry name" value="DIMETHYLADENOSINE TRANSFERASE"/>
    <property type="match status" value="1"/>
</dbReference>
<keyword evidence="2 7" id="KW-0698">rRNA processing</keyword>
<accession>L0WCB2</accession>
<dbReference type="InterPro" id="IPR001737">
    <property type="entry name" value="KsgA/Erm"/>
</dbReference>
<keyword evidence="11" id="KW-1185">Reference proteome</keyword>
<feature type="binding site" evidence="7 8">
    <location>
        <position position="61"/>
    </location>
    <ligand>
        <name>S-adenosyl-L-methionine</name>
        <dbReference type="ChEBI" id="CHEBI:59789"/>
    </ligand>
</feature>
<dbReference type="CDD" id="cd02440">
    <property type="entry name" value="AdoMet_MTases"/>
    <property type="match status" value="1"/>
</dbReference>
<dbReference type="InterPro" id="IPR020596">
    <property type="entry name" value="rRNA_Ade_Mease_Trfase_CS"/>
</dbReference>
<keyword evidence="3 7" id="KW-0489">Methyltransferase</keyword>
<dbReference type="InterPro" id="IPR023165">
    <property type="entry name" value="rRNA_Ade_diMease-like_C"/>
</dbReference>
<keyword evidence="1 7" id="KW-0963">Cytoplasm</keyword>
<feature type="binding site" evidence="7 8">
    <location>
        <position position="106"/>
    </location>
    <ligand>
        <name>S-adenosyl-L-methionine</name>
        <dbReference type="ChEBI" id="CHEBI:59789"/>
    </ligand>
</feature>
<evidence type="ECO:0000256" key="3">
    <source>
        <dbReference type="ARBA" id="ARBA00022603"/>
    </source>
</evidence>
<evidence type="ECO:0000256" key="1">
    <source>
        <dbReference type="ARBA" id="ARBA00022490"/>
    </source>
</evidence>
<protein>
    <recommendedName>
        <fullName evidence="7">Ribosomal RNA small subunit methyltransferase A</fullName>
        <ecNumber evidence="7">2.1.1.182</ecNumber>
    </recommendedName>
    <alternativeName>
        <fullName evidence="7">16S rRNA (adenine(1518)-N(6)/adenine(1519)-N(6))-dimethyltransferase</fullName>
    </alternativeName>
    <alternativeName>
        <fullName evidence="7">16S rRNA dimethyladenosine transferase</fullName>
    </alternativeName>
    <alternativeName>
        <fullName evidence="7">16S rRNA dimethylase</fullName>
    </alternativeName>
    <alternativeName>
        <fullName evidence="7">S-adenosylmethionine-6-N', N'-adenosyl(rRNA) dimethyltransferase</fullName>
    </alternativeName>
</protein>
<keyword evidence="5 7" id="KW-0949">S-adenosyl-L-methionine</keyword>
<feature type="binding site" evidence="7 8">
    <location>
        <position position="85"/>
    </location>
    <ligand>
        <name>S-adenosyl-L-methionine</name>
        <dbReference type="ChEBI" id="CHEBI:59789"/>
    </ligand>
</feature>
<dbReference type="SUPFAM" id="SSF53335">
    <property type="entry name" value="S-adenosyl-L-methionine-dependent methyltransferases"/>
    <property type="match status" value="1"/>
</dbReference>
<dbReference type="Pfam" id="PF00398">
    <property type="entry name" value="RrnaAD"/>
    <property type="match status" value="1"/>
</dbReference>
<feature type="binding site" evidence="7 8">
    <location>
        <position position="40"/>
    </location>
    <ligand>
        <name>S-adenosyl-L-methionine</name>
        <dbReference type="ChEBI" id="CHEBI:59789"/>
    </ligand>
</feature>
<dbReference type="NCBIfam" id="TIGR00755">
    <property type="entry name" value="ksgA"/>
    <property type="match status" value="1"/>
</dbReference>
<dbReference type="InterPro" id="IPR020598">
    <property type="entry name" value="rRNA_Ade_methylase_Trfase_N"/>
</dbReference>
<dbReference type="SMART" id="SM00650">
    <property type="entry name" value="rADc"/>
    <property type="match status" value="1"/>
</dbReference>
<comment type="catalytic activity">
    <reaction evidence="7">
        <text>adenosine(1518)/adenosine(1519) in 16S rRNA + 4 S-adenosyl-L-methionine = N(6)-dimethyladenosine(1518)/N(6)-dimethyladenosine(1519) in 16S rRNA + 4 S-adenosyl-L-homocysteine + 4 H(+)</text>
        <dbReference type="Rhea" id="RHEA:19609"/>
        <dbReference type="Rhea" id="RHEA-COMP:10232"/>
        <dbReference type="Rhea" id="RHEA-COMP:10233"/>
        <dbReference type="ChEBI" id="CHEBI:15378"/>
        <dbReference type="ChEBI" id="CHEBI:57856"/>
        <dbReference type="ChEBI" id="CHEBI:59789"/>
        <dbReference type="ChEBI" id="CHEBI:74411"/>
        <dbReference type="ChEBI" id="CHEBI:74493"/>
        <dbReference type="EC" id="2.1.1.182"/>
    </reaction>
</comment>
<dbReference type="RefSeq" id="WP_008928673.1">
    <property type="nucleotide sequence ID" value="NZ_AMRJ01000009.1"/>
</dbReference>
<feature type="domain" description="Ribosomal RNA adenine methylase transferase N-terminal" evidence="9">
    <location>
        <begin position="20"/>
        <end position="191"/>
    </location>
</feature>
<dbReference type="PROSITE" id="PS01131">
    <property type="entry name" value="RRNA_A_DIMETH"/>
    <property type="match status" value="1"/>
</dbReference>
<evidence type="ECO:0000256" key="2">
    <source>
        <dbReference type="ARBA" id="ARBA00022552"/>
    </source>
</evidence>
<evidence type="ECO:0000313" key="11">
    <source>
        <dbReference type="Proteomes" id="UP000010164"/>
    </source>
</evidence>
<dbReference type="eggNOG" id="COG0030">
    <property type="taxonomic scope" value="Bacteria"/>
</dbReference>
<comment type="function">
    <text evidence="7">Specifically dimethylates two adjacent adenosines (A1518 and A1519) in the loop of a conserved hairpin near the 3'-end of 16S rRNA in the 30S particle. May play a critical role in biogenesis of 30S subunits.</text>
</comment>
<sequence>MTEHRTRKRFGQHFLHDRNLVDRLVRTLGLQPGDTLVEIGPGRGALTYPLLEEMPHLHVVELDRDLIALLRQENSPERLTIHESDALRFDFTTLKPADGKLRVVGNLPYNISTPLIFHLLAQSTAISDMTFMLQKEVVDRLTASPGTRDWGRLSIMVQYHCQADYLFFVPPGAFSPPPKVDSAVVRLIPHVSPPYPAKDEAHLRRLVTQAFTQRRKAIRNGLKSLISAEQFEALGIDPGLRPDQLGVAEYVALANASTPAAENPETPDHD</sequence>
<evidence type="ECO:0000256" key="8">
    <source>
        <dbReference type="PROSITE-ProRule" id="PRU01026"/>
    </source>
</evidence>